<evidence type="ECO:0000256" key="6">
    <source>
        <dbReference type="ARBA" id="ARBA00022857"/>
    </source>
</evidence>
<keyword evidence="6 8" id="KW-0521">NADP</keyword>
<evidence type="ECO:0000256" key="5">
    <source>
        <dbReference type="ARBA" id="ARBA00022650"/>
    </source>
</evidence>
<keyword evidence="4 9" id="KW-0028">Amino-acid biosynthesis</keyword>
<dbReference type="PROSITE" id="PS00521">
    <property type="entry name" value="P5CR"/>
    <property type="match status" value="1"/>
</dbReference>
<dbReference type="InterPro" id="IPR029036">
    <property type="entry name" value="P5CR_dimer"/>
</dbReference>
<gene>
    <name evidence="12" type="ORF">N7476_009619</name>
</gene>
<accession>A0A9W9H3N2</accession>
<reference evidence="12" key="1">
    <citation type="submission" date="2022-12" db="EMBL/GenBank/DDBJ databases">
        <authorList>
            <person name="Petersen C."/>
        </authorList>
    </citation>
    <scope>NUCLEOTIDE SEQUENCE</scope>
    <source>
        <strain evidence="12">IBT 21472</strain>
    </source>
</reference>
<dbReference type="InterPro" id="IPR053790">
    <property type="entry name" value="P5CR-like_CS"/>
</dbReference>
<keyword evidence="13" id="KW-1185">Reference proteome</keyword>
<dbReference type="PANTHER" id="PTHR11645">
    <property type="entry name" value="PYRROLINE-5-CARBOXYLATE REDUCTASE"/>
    <property type="match status" value="1"/>
</dbReference>
<dbReference type="NCBIfam" id="TIGR00112">
    <property type="entry name" value="proC"/>
    <property type="match status" value="1"/>
</dbReference>
<comment type="pathway">
    <text evidence="1 9">Amino-acid biosynthesis; L-proline biosynthesis; L-proline from L-glutamate 5-semialdehyde: step 1/1.</text>
</comment>
<evidence type="ECO:0000256" key="4">
    <source>
        <dbReference type="ARBA" id="ARBA00022605"/>
    </source>
</evidence>
<dbReference type="GO" id="GO:0055129">
    <property type="term" value="P:L-proline biosynthetic process"/>
    <property type="evidence" value="ECO:0007669"/>
    <property type="project" value="TreeGrafter"/>
</dbReference>
<organism evidence="12 13">
    <name type="scientific">Penicillium atrosanguineum</name>
    <dbReference type="NCBI Taxonomy" id="1132637"/>
    <lineage>
        <taxon>Eukaryota</taxon>
        <taxon>Fungi</taxon>
        <taxon>Dikarya</taxon>
        <taxon>Ascomycota</taxon>
        <taxon>Pezizomycotina</taxon>
        <taxon>Eurotiomycetes</taxon>
        <taxon>Eurotiomycetidae</taxon>
        <taxon>Eurotiales</taxon>
        <taxon>Aspergillaceae</taxon>
        <taxon>Penicillium</taxon>
    </lineage>
</organism>
<keyword evidence="7 9" id="KW-0560">Oxidoreductase</keyword>
<dbReference type="Pfam" id="PF03807">
    <property type="entry name" value="F420_oxidored"/>
    <property type="match status" value="1"/>
</dbReference>
<dbReference type="HAMAP" id="MF_01925">
    <property type="entry name" value="P5C_reductase"/>
    <property type="match status" value="1"/>
</dbReference>
<comment type="catalytic activity">
    <reaction evidence="9">
        <text>L-proline + NADP(+) = (S)-1-pyrroline-5-carboxylate + NADPH + 2 H(+)</text>
        <dbReference type="Rhea" id="RHEA:14109"/>
        <dbReference type="ChEBI" id="CHEBI:15378"/>
        <dbReference type="ChEBI" id="CHEBI:17388"/>
        <dbReference type="ChEBI" id="CHEBI:57783"/>
        <dbReference type="ChEBI" id="CHEBI:58349"/>
        <dbReference type="ChEBI" id="CHEBI:60039"/>
        <dbReference type="EC" id="1.5.1.2"/>
    </reaction>
</comment>
<reference evidence="12" key="2">
    <citation type="journal article" date="2023" name="IMA Fungus">
        <title>Comparative genomic study of the Penicillium genus elucidates a diverse pangenome and 15 lateral gene transfer events.</title>
        <authorList>
            <person name="Petersen C."/>
            <person name="Sorensen T."/>
            <person name="Nielsen M.R."/>
            <person name="Sondergaard T.E."/>
            <person name="Sorensen J.L."/>
            <person name="Fitzpatrick D.A."/>
            <person name="Frisvad J.C."/>
            <person name="Nielsen K.L."/>
        </authorList>
    </citation>
    <scope>NUCLEOTIDE SEQUENCE</scope>
    <source>
        <strain evidence="12">IBT 21472</strain>
    </source>
</reference>
<dbReference type="Gene3D" id="3.40.50.720">
    <property type="entry name" value="NAD(P)-binding Rossmann-like Domain"/>
    <property type="match status" value="1"/>
</dbReference>
<feature type="binding site" evidence="8">
    <location>
        <begin position="72"/>
        <end position="75"/>
    </location>
    <ligand>
        <name>NADP(+)</name>
        <dbReference type="ChEBI" id="CHEBI:58349"/>
    </ligand>
</feature>
<evidence type="ECO:0000259" key="10">
    <source>
        <dbReference type="Pfam" id="PF03807"/>
    </source>
</evidence>
<dbReference type="PANTHER" id="PTHR11645:SF0">
    <property type="entry name" value="PYRROLINE-5-CARBOXYLATE REDUCTASE 3"/>
    <property type="match status" value="1"/>
</dbReference>
<evidence type="ECO:0000313" key="12">
    <source>
        <dbReference type="EMBL" id="KAJ5302820.1"/>
    </source>
</evidence>
<feature type="binding site" evidence="8">
    <location>
        <begin position="12"/>
        <end position="17"/>
    </location>
    <ligand>
        <name>NADP(+)</name>
        <dbReference type="ChEBI" id="CHEBI:58349"/>
    </ligand>
</feature>
<evidence type="ECO:0000256" key="2">
    <source>
        <dbReference type="ARBA" id="ARBA00005525"/>
    </source>
</evidence>
<protein>
    <recommendedName>
        <fullName evidence="9">Pyrroline-5-carboxylate reductase</fullName>
        <ecNumber evidence="9">1.5.1.2</ecNumber>
    </recommendedName>
</protein>
<comment type="caution">
    <text evidence="12">The sequence shown here is derived from an EMBL/GenBank/DDBJ whole genome shotgun (WGS) entry which is preliminary data.</text>
</comment>
<keyword evidence="3" id="KW-0963">Cytoplasm</keyword>
<name>A0A9W9H3N2_9EURO</name>
<feature type="domain" description="Pyrroline-5-carboxylate reductase dimerisation" evidence="11">
    <location>
        <begin position="173"/>
        <end position="277"/>
    </location>
</feature>
<proteinExistence type="inferred from homology"/>
<evidence type="ECO:0000256" key="7">
    <source>
        <dbReference type="ARBA" id="ARBA00023002"/>
    </source>
</evidence>
<dbReference type="SUPFAM" id="SSF51735">
    <property type="entry name" value="NAD(P)-binding Rossmann-fold domains"/>
    <property type="match status" value="1"/>
</dbReference>
<dbReference type="FunFam" id="1.10.3730.10:FF:000001">
    <property type="entry name" value="Pyrroline-5-carboxylate reductase"/>
    <property type="match status" value="1"/>
</dbReference>
<dbReference type="SUPFAM" id="SSF48179">
    <property type="entry name" value="6-phosphogluconate dehydrogenase C-terminal domain-like"/>
    <property type="match status" value="1"/>
</dbReference>
<dbReference type="InterPro" id="IPR028939">
    <property type="entry name" value="P5C_Rdtase_cat_N"/>
</dbReference>
<dbReference type="EMBL" id="JAPZBO010000009">
    <property type="protein sequence ID" value="KAJ5302820.1"/>
    <property type="molecule type" value="Genomic_DNA"/>
</dbReference>
<feature type="domain" description="Pyrroline-5-carboxylate reductase catalytic N-terminal" evidence="10">
    <location>
        <begin position="8"/>
        <end position="104"/>
    </location>
</feature>
<feature type="binding site" evidence="8">
    <location>
        <position position="59"/>
    </location>
    <ligand>
        <name>NADPH</name>
        <dbReference type="ChEBI" id="CHEBI:57783"/>
    </ligand>
</feature>
<evidence type="ECO:0000256" key="9">
    <source>
        <dbReference type="RuleBase" id="RU003903"/>
    </source>
</evidence>
<evidence type="ECO:0000256" key="3">
    <source>
        <dbReference type="ARBA" id="ARBA00022490"/>
    </source>
</evidence>
<dbReference type="GO" id="GO:0004735">
    <property type="term" value="F:pyrroline-5-carboxylate reductase activity"/>
    <property type="evidence" value="ECO:0007669"/>
    <property type="project" value="UniProtKB-EC"/>
</dbReference>
<evidence type="ECO:0000256" key="8">
    <source>
        <dbReference type="PIRSR" id="PIRSR000193-1"/>
    </source>
</evidence>
<dbReference type="InterPro" id="IPR000304">
    <property type="entry name" value="Pyrroline-COOH_reductase"/>
</dbReference>
<dbReference type="FunFam" id="3.40.50.720:FF:000105">
    <property type="entry name" value="Pyrroline-5-carboxylate reductase"/>
    <property type="match status" value="1"/>
</dbReference>
<comment type="similarity">
    <text evidence="2 9">Belongs to the pyrroline-5-carboxylate reductase family.</text>
</comment>
<dbReference type="Pfam" id="PF14748">
    <property type="entry name" value="P5CR_dimer"/>
    <property type="match status" value="1"/>
</dbReference>
<evidence type="ECO:0000313" key="13">
    <source>
        <dbReference type="Proteomes" id="UP001147746"/>
    </source>
</evidence>
<dbReference type="EC" id="1.5.1.2" evidence="9"/>
<keyword evidence="5 9" id="KW-0641">Proline biosynthesis</keyword>
<dbReference type="Gene3D" id="1.10.3730.10">
    <property type="entry name" value="ProC C-terminal domain-like"/>
    <property type="match status" value="1"/>
</dbReference>
<evidence type="ECO:0000259" key="11">
    <source>
        <dbReference type="Pfam" id="PF14748"/>
    </source>
</evidence>
<evidence type="ECO:0000256" key="1">
    <source>
        <dbReference type="ARBA" id="ARBA00005205"/>
    </source>
</evidence>
<dbReference type="AlphaFoldDB" id="A0A9W9H3N2"/>
<dbReference type="PIRSF" id="PIRSF000193">
    <property type="entry name" value="Pyrrol-5-carb_rd"/>
    <property type="match status" value="1"/>
</dbReference>
<dbReference type="InterPro" id="IPR008927">
    <property type="entry name" value="6-PGluconate_DH-like_C_sf"/>
</dbReference>
<dbReference type="OrthoDB" id="10263291at2759"/>
<dbReference type="InterPro" id="IPR036291">
    <property type="entry name" value="NAD(P)-bd_dom_sf"/>
</dbReference>
<sequence>MPTLQESKISFIGGGNMASAIIGGLTAKGVSKTNIIVSEPWDVNREKLAATGVQTTTDNATAGADADIVIIAVKPQVAQSVCEELGKSWGSRKDLPVVVSIAAGITLDSLQGWSKTVDGRTPHVVRVMPNTPALVGEGASGAFAGEGVTDEEKELVGALLASVSKALEWVDREELLDVVTGLSGSGPAYFFAMVEHLVSSATALGLSKEQATRLATQTCLGAGKMLVESEDEPSQLRKNVTSPNGTTYAALQTFEKEGFKEIVDKAVTAATERAAELGKKA</sequence>
<dbReference type="Proteomes" id="UP001147746">
    <property type="component" value="Unassembled WGS sequence"/>
</dbReference>